<dbReference type="Proteomes" id="UP000522590">
    <property type="component" value="Unassembled WGS sequence"/>
</dbReference>
<dbReference type="InterPro" id="IPR009784">
    <property type="entry name" value="DUF1349"/>
</dbReference>
<dbReference type="InterPro" id="IPR013320">
    <property type="entry name" value="ConA-like_dom_sf"/>
</dbReference>
<name>A0A850P7R3_9PROT</name>
<organism evidence="1 2">
    <name type="scientific">Komagataeibacter swingsii</name>
    <dbReference type="NCBI Taxonomy" id="215220"/>
    <lineage>
        <taxon>Bacteria</taxon>
        <taxon>Pseudomonadati</taxon>
        <taxon>Pseudomonadota</taxon>
        <taxon>Alphaproteobacteria</taxon>
        <taxon>Acetobacterales</taxon>
        <taxon>Acetobacteraceae</taxon>
        <taxon>Komagataeibacter</taxon>
    </lineage>
</organism>
<dbReference type="PANTHER" id="PTHR35332:SF2">
    <property type="entry name" value="REGULATION OF ENOLASE PROTEIN 1"/>
    <property type="match status" value="1"/>
</dbReference>
<dbReference type="EMBL" id="JABXXS010000016">
    <property type="protein sequence ID" value="NVN36961.1"/>
    <property type="molecule type" value="Genomic_DNA"/>
</dbReference>
<protein>
    <submittedName>
        <fullName evidence="1">DUF1349 domain-containing protein</fullName>
    </submittedName>
</protein>
<evidence type="ECO:0000313" key="1">
    <source>
        <dbReference type="EMBL" id="NVN36961.1"/>
    </source>
</evidence>
<dbReference type="RefSeq" id="WP_176643075.1">
    <property type="nucleotide sequence ID" value="NZ_JABXXS010000016.1"/>
</dbReference>
<dbReference type="PANTHER" id="PTHR35332">
    <property type="entry name" value="REGULATION OF ENOLASE PROTEIN 1"/>
    <property type="match status" value="1"/>
</dbReference>
<comment type="caution">
    <text evidence="1">The sequence shown here is derived from an EMBL/GenBank/DDBJ whole genome shotgun (WGS) entry which is preliminary data.</text>
</comment>
<dbReference type="SUPFAM" id="SSF49899">
    <property type="entry name" value="Concanavalin A-like lectins/glucanases"/>
    <property type="match status" value="1"/>
</dbReference>
<proteinExistence type="predicted"/>
<evidence type="ECO:0000313" key="2">
    <source>
        <dbReference type="Proteomes" id="UP000522590"/>
    </source>
</evidence>
<dbReference type="Gene3D" id="2.60.120.200">
    <property type="match status" value="1"/>
</dbReference>
<accession>A0A850P7R3</accession>
<gene>
    <name evidence="1" type="ORF">HUK81_08435</name>
</gene>
<sequence length="234" mass="25912">MLAVSENTEKNASPGMTRRTIIAAGAAVGGLTLGSQAHASARGPWRGGVWLNKPHQSAIRGDILEMTTDKGSDFWRETFYGFTRDSGHFYGMHAPARFTAQLRIRAEYEKLYDQAGLMVRIDETRWLKAGIELSDGRAMLSSVLTDGRSDWATAPYEGDPKDFWMRASVADGVLRLQVSGDGKTWPLVRLAPFPTAESYLVGPMCCTPEREGLKVHFSDWKLTPPLNKPLHDLT</sequence>
<dbReference type="Pfam" id="PF07081">
    <property type="entry name" value="DUF1349"/>
    <property type="match status" value="1"/>
</dbReference>
<reference evidence="1 2" key="1">
    <citation type="submission" date="2020-06" db="EMBL/GenBank/DDBJ databases">
        <title>Description of novel acetic acid bacteria.</title>
        <authorList>
            <person name="Sombolestani A."/>
        </authorList>
    </citation>
    <scope>NUCLEOTIDE SEQUENCE [LARGE SCALE GENOMIC DNA]</scope>
    <source>
        <strain evidence="1 2">LMG 25</strain>
    </source>
</reference>
<dbReference type="AlphaFoldDB" id="A0A850P7R3"/>